<feature type="transmembrane region" description="Helical" evidence="1">
    <location>
        <begin position="47"/>
        <end position="69"/>
    </location>
</feature>
<dbReference type="Proteomes" id="UP000663826">
    <property type="component" value="Unassembled WGS sequence"/>
</dbReference>
<protein>
    <submittedName>
        <fullName evidence="2">Uncharacterized protein</fullName>
    </submittedName>
</protein>
<keyword evidence="1" id="KW-1133">Transmembrane helix</keyword>
<dbReference type="AlphaFoldDB" id="A0A8H2XYR6"/>
<evidence type="ECO:0000313" key="3">
    <source>
        <dbReference type="Proteomes" id="UP000663826"/>
    </source>
</evidence>
<comment type="caution">
    <text evidence="2">The sequence shown here is derived from an EMBL/GenBank/DDBJ whole genome shotgun (WGS) entry which is preliminary data.</text>
</comment>
<feature type="transmembrane region" description="Helical" evidence="1">
    <location>
        <begin position="131"/>
        <end position="152"/>
    </location>
</feature>
<evidence type="ECO:0000313" key="2">
    <source>
        <dbReference type="EMBL" id="CAE6438347.1"/>
    </source>
</evidence>
<organism evidence="2 3">
    <name type="scientific">Rhizoctonia solani</name>
    <dbReference type="NCBI Taxonomy" id="456999"/>
    <lineage>
        <taxon>Eukaryota</taxon>
        <taxon>Fungi</taxon>
        <taxon>Dikarya</taxon>
        <taxon>Basidiomycota</taxon>
        <taxon>Agaricomycotina</taxon>
        <taxon>Agaricomycetes</taxon>
        <taxon>Cantharellales</taxon>
        <taxon>Ceratobasidiaceae</taxon>
        <taxon>Rhizoctonia</taxon>
    </lineage>
</organism>
<name>A0A8H2XYR6_9AGAM</name>
<gene>
    <name evidence="2" type="ORF">RDB_LOCUS66860</name>
</gene>
<feature type="transmembrane region" description="Helical" evidence="1">
    <location>
        <begin position="21"/>
        <end position="41"/>
    </location>
</feature>
<sequence>MPDSTQPAVMPNSHAFAVTRLKIVFLFIPSPCISFVSFILSKPIGRNSLYLIPAGLLLGSIHQSVVVFLMKRKPRATEDVNSPEHTRFAFLHHLVNISIEVLIALVWLAGGTISLFFNVSKWDGKNSAQDIASASLAIVEGGLLTTIAVYSWKLRKQAHAAHAEASKMAPVNDSVDGETAGLIESAARMG</sequence>
<proteinExistence type="predicted"/>
<accession>A0A8H2XYR6</accession>
<keyword evidence="1" id="KW-0472">Membrane</keyword>
<keyword evidence="1" id="KW-0812">Transmembrane</keyword>
<reference evidence="2" key="1">
    <citation type="submission" date="2021-01" db="EMBL/GenBank/DDBJ databases">
        <authorList>
            <person name="Kaushik A."/>
        </authorList>
    </citation>
    <scope>NUCLEOTIDE SEQUENCE</scope>
    <source>
        <strain evidence="2">AG1-1B</strain>
    </source>
</reference>
<dbReference type="EMBL" id="CAJMWQ010001163">
    <property type="protein sequence ID" value="CAE6438347.1"/>
    <property type="molecule type" value="Genomic_DNA"/>
</dbReference>
<feature type="transmembrane region" description="Helical" evidence="1">
    <location>
        <begin position="90"/>
        <end position="119"/>
    </location>
</feature>
<evidence type="ECO:0000256" key="1">
    <source>
        <dbReference type="SAM" id="Phobius"/>
    </source>
</evidence>